<dbReference type="OrthoDB" id="449257at2759"/>
<gene>
    <name evidence="11" type="primary">capD</name>
    <name evidence="11" type="ORF">SPIL2461_LOCUS95</name>
</gene>
<dbReference type="EMBL" id="CAJNIZ010000001">
    <property type="protein sequence ID" value="CAE7149191.1"/>
    <property type="molecule type" value="Genomic_DNA"/>
</dbReference>
<dbReference type="AlphaFoldDB" id="A0A812IPJ4"/>
<comment type="similarity">
    <text evidence="2">Belongs to the polysaccharide synthase family.</text>
</comment>
<evidence type="ECO:0000259" key="10">
    <source>
        <dbReference type="Pfam" id="PF17836"/>
    </source>
</evidence>
<protein>
    <submittedName>
        <fullName evidence="11">CapD protein</fullName>
    </submittedName>
</protein>
<keyword evidence="4 7" id="KW-0812">Transmembrane</keyword>
<feature type="transmembrane region" description="Helical" evidence="7">
    <location>
        <begin position="250"/>
        <end position="274"/>
    </location>
</feature>
<feature type="transmembrane region" description="Helical" evidence="7">
    <location>
        <begin position="175"/>
        <end position="199"/>
    </location>
</feature>
<dbReference type="InterPro" id="IPR000715">
    <property type="entry name" value="Glycosyl_transferase_4"/>
</dbReference>
<dbReference type="CDD" id="cd05237">
    <property type="entry name" value="UDP_invert_4-6DH_SDR_e"/>
    <property type="match status" value="1"/>
</dbReference>
<organism evidence="11 12">
    <name type="scientific">Symbiodinium pilosum</name>
    <name type="common">Dinoflagellate</name>
    <dbReference type="NCBI Taxonomy" id="2952"/>
    <lineage>
        <taxon>Eukaryota</taxon>
        <taxon>Sar</taxon>
        <taxon>Alveolata</taxon>
        <taxon>Dinophyceae</taxon>
        <taxon>Suessiales</taxon>
        <taxon>Symbiodiniaceae</taxon>
        <taxon>Symbiodinium</taxon>
    </lineage>
</organism>
<proteinExistence type="inferred from homology"/>
<feature type="domain" description="PglD N-terminal" evidence="10">
    <location>
        <begin position="384"/>
        <end position="461"/>
    </location>
</feature>
<dbReference type="InterPro" id="IPR003869">
    <property type="entry name" value="Polysac_CapD-like"/>
</dbReference>
<dbReference type="Pfam" id="PF17836">
    <property type="entry name" value="PglD_N"/>
    <property type="match status" value="1"/>
</dbReference>
<evidence type="ECO:0000313" key="12">
    <source>
        <dbReference type="Proteomes" id="UP000649617"/>
    </source>
</evidence>
<evidence type="ECO:0000256" key="5">
    <source>
        <dbReference type="ARBA" id="ARBA00022989"/>
    </source>
</evidence>
<dbReference type="InterPro" id="IPR051203">
    <property type="entry name" value="Polysaccharide_Synthase-Rel"/>
</dbReference>
<feature type="transmembrane region" description="Helical" evidence="7">
    <location>
        <begin position="286"/>
        <end position="306"/>
    </location>
</feature>
<feature type="signal peptide" evidence="8">
    <location>
        <begin position="1"/>
        <end position="20"/>
    </location>
</feature>
<feature type="transmembrane region" description="Helical" evidence="7">
    <location>
        <begin position="49"/>
        <end position="67"/>
    </location>
</feature>
<dbReference type="InterPro" id="IPR041561">
    <property type="entry name" value="PglD_N"/>
</dbReference>
<dbReference type="InterPro" id="IPR036291">
    <property type="entry name" value="NAD(P)-bd_dom_sf"/>
</dbReference>
<feature type="transmembrane region" description="Helical" evidence="7">
    <location>
        <begin position="220"/>
        <end position="244"/>
    </location>
</feature>
<dbReference type="PANTHER" id="PTHR43318:SF1">
    <property type="entry name" value="POLYSACCHARIDE BIOSYNTHESIS PROTEIN EPSC-RELATED"/>
    <property type="match status" value="1"/>
</dbReference>
<evidence type="ECO:0000256" key="1">
    <source>
        <dbReference type="ARBA" id="ARBA00004141"/>
    </source>
</evidence>
<feature type="transmembrane region" description="Helical" evidence="7">
    <location>
        <begin position="318"/>
        <end position="340"/>
    </location>
</feature>
<keyword evidence="12" id="KW-1185">Reference proteome</keyword>
<dbReference type="Gene3D" id="3.40.50.720">
    <property type="entry name" value="NAD(P)-binding Rossmann-like Domain"/>
    <property type="match status" value="2"/>
</dbReference>
<keyword evidence="5 7" id="KW-1133">Transmembrane helix</keyword>
<dbReference type="GO" id="GO:0016020">
    <property type="term" value="C:membrane"/>
    <property type="evidence" value="ECO:0007669"/>
    <property type="project" value="UniProtKB-SubCell"/>
</dbReference>
<feature type="transmembrane region" description="Helical" evidence="7">
    <location>
        <begin position="151"/>
        <end position="169"/>
    </location>
</feature>
<keyword evidence="8" id="KW-0732">Signal</keyword>
<reference evidence="11" key="1">
    <citation type="submission" date="2021-02" db="EMBL/GenBank/DDBJ databases">
        <authorList>
            <person name="Dougan E. K."/>
            <person name="Rhodes N."/>
            <person name="Thang M."/>
            <person name="Chan C."/>
        </authorList>
    </citation>
    <scope>NUCLEOTIDE SEQUENCE</scope>
</reference>
<keyword evidence="3" id="KW-0808">Transferase</keyword>
<evidence type="ECO:0000259" key="9">
    <source>
        <dbReference type="Pfam" id="PF02719"/>
    </source>
</evidence>
<feature type="chain" id="PRO_5032293339" evidence="8">
    <location>
        <begin position="21"/>
        <end position="882"/>
    </location>
</feature>
<evidence type="ECO:0000313" key="11">
    <source>
        <dbReference type="EMBL" id="CAE7149191.1"/>
    </source>
</evidence>
<name>A0A812IPJ4_SYMPI</name>
<dbReference type="Pfam" id="PF00953">
    <property type="entry name" value="Glycos_transf_4"/>
    <property type="match status" value="1"/>
</dbReference>
<dbReference type="SUPFAM" id="SSF51735">
    <property type="entry name" value="NAD(P)-binding Rossmann-fold domains"/>
    <property type="match status" value="2"/>
</dbReference>
<dbReference type="GO" id="GO:0016780">
    <property type="term" value="F:phosphotransferase activity, for other substituted phosphate groups"/>
    <property type="evidence" value="ECO:0007669"/>
    <property type="project" value="InterPro"/>
</dbReference>
<feature type="transmembrane region" description="Helical" evidence="7">
    <location>
        <begin position="73"/>
        <end position="92"/>
    </location>
</feature>
<evidence type="ECO:0000256" key="7">
    <source>
        <dbReference type="SAM" id="Phobius"/>
    </source>
</evidence>
<feature type="transmembrane region" description="Helical" evidence="7">
    <location>
        <begin position="24"/>
        <end position="42"/>
    </location>
</feature>
<evidence type="ECO:0000256" key="8">
    <source>
        <dbReference type="SAM" id="SignalP"/>
    </source>
</evidence>
<evidence type="ECO:0000256" key="6">
    <source>
        <dbReference type="ARBA" id="ARBA00023136"/>
    </source>
</evidence>
<comment type="caution">
    <text evidence="11">The sequence shown here is derived from an EMBL/GenBank/DDBJ whole genome shotgun (WGS) entry which is preliminary data.</text>
</comment>
<feature type="transmembrane region" description="Helical" evidence="7">
    <location>
        <begin position="125"/>
        <end position="144"/>
    </location>
</feature>
<evidence type="ECO:0000256" key="3">
    <source>
        <dbReference type="ARBA" id="ARBA00022679"/>
    </source>
</evidence>
<dbReference type="Proteomes" id="UP000649617">
    <property type="component" value="Unassembled WGS sequence"/>
</dbReference>
<feature type="transmembrane region" description="Helical" evidence="7">
    <location>
        <begin position="352"/>
        <end position="372"/>
    </location>
</feature>
<sequence>MGGVVIVVLVLAYLAWVAGSQPQLAWSMFGALAALALVGLWDDLAGLSARLRLLVHAGAASLALWGLQLDLAWLWLACIWLGLMWFINLYNFMDGIDGLAACQALVFCLGIQWLAVGVPGWSGDLLWLLGGVTLAFCGFNWPPAKIFMGDVGSGFLGLLLGVVALYVWQSFAVPLVASLILLAVFWFDATYTLCVRIATQQEFTQAHRSHMYQQLAQRQGHLWTTSAFLIFSLCWLLPMAWLAVEFADTLLSQAIAVITDAVMLPVALWSAFALRLGEWNPQVVSYWPAFVVCVCVAIPVFGRLGLYRQVIRYMGNHAMVAVGVGTFLAALAVAVVPFMLQLKGFPRSVPAIFWLLALVYVSGSRFAVRAFIQRQGKGPARQPVIIYGAGSNGVELSRLLKQQGEYQAIAFLDDNRKLQRSSIDGVYVYAPKDLTQLLRDTKARQVFVAITQDSKIRRDILDFLSEFSIRVRLIPDIADLVNGRESLANLRDVGIEDLLGRTEVEGLPHLLSKSVAGKAVLVTGAGGSIGSELCRQILHQQPQLLVLLDQSEYGLYEIQRELTGLVLQVENPPTLVAVLGSVTNNALLKRVFEQYQIETVYHAAAYKHVSLVENNVIQGLKNNTFGTLYCAQAAMDAGVNHFILISTDKAVRTSSVMGASKRLAEMVLQALQSHSSHTCFSMVRFGNVLGSSGSVVPLFSEQIDKGGPLTVTHPDVTRYFMSIPEAAQLVLQAASMSEGGDIFLLDMGSPVKILDLAHRMVHLKGYSIKNEENPEGDIEIQFTGLKPGEKLHEELLVSGDVVGTAHRKIMRAQEGHPPWTELRGALNTLEQACDTYDYDAVKTFIEGLVEGADLESQLGDLTPRAAVVEIKPRATDDPAKKT</sequence>
<dbReference type="Pfam" id="PF02719">
    <property type="entry name" value="Polysacc_synt_2"/>
    <property type="match status" value="1"/>
</dbReference>
<feature type="transmembrane region" description="Helical" evidence="7">
    <location>
        <begin position="99"/>
        <end position="119"/>
    </location>
</feature>
<accession>A0A812IPJ4</accession>
<keyword evidence="6 7" id="KW-0472">Membrane</keyword>
<dbReference type="PANTHER" id="PTHR43318">
    <property type="entry name" value="UDP-N-ACETYLGLUCOSAMINE 4,6-DEHYDRATASE"/>
    <property type="match status" value="1"/>
</dbReference>
<evidence type="ECO:0000256" key="4">
    <source>
        <dbReference type="ARBA" id="ARBA00022692"/>
    </source>
</evidence>
<evidence type="ECO:0000256" key="2">
    <source>
        <dbReference type="ARBA" id="ARBA00007430"/>
    </source>
</evidence>
<feature type="domain" description="Polysaccharide biosynthesis protein CapD-like" evidence="9">
    <location>
        <begin position="520"/>
        <end position="813"/>
    </location>
</feature>
<comment type="subcellular location">
    <subcellularLocation>
        <location evidence="1">Membrane</location>
        <topology evidence="1">Multi-pass membrane protein</topology>
    </subcellularLocation>
</comment>